<name>A0A1X7VWE4_AMPQE</name>
<dbReference type="PANTHER" id="PTHR21610">
    <property type="entry name" value="VON WILLEBRAND FACTOR A DOMAIN-CONTAINING PROTEIN 8"/>
    <property type="match status" value="1"/>
</dbReference>
<dbReference type="AlphaFoldDB" id="A0A1X7VWE4"/>
<dbReference type="STRING" id="400682.A0A1X7VWE4"/>
<dbReference type="OrthoDB" id="5186at2759"/>
<protein>
    <submittedName>
        <fullName evidence="1">Uncharacterized protein</fullName>
    </submittedName>
</protein>
<dbReference type="EnsemblMetazoa" id="Aqu2.1.44186_001">
    <property type="protein sequence ID" value="Aqu2.1.44186_001"/>
    <property type="gene ID" value="Aqu2.1.44186"/>
</dbReference>
<reference evidence="1" key="1">
    <citation type="submission" date="2017-05" db="UniProtKB">
        <authorList>
            <consortium name="EnsemblMetazoa"/>
        </authorList>
    </citation>
    <scope>IDENTIFICATION</scope>
</reference>
<evidence type="ECO:0000313" key="1">
    <source>
        <dbReference type="EnsemblMetazoa" id="Aqu2.1.44186_001"/>
    </source>
</evidence>
<dbReference type="InParanoid" id="A0A1X7VWE4"/>
<organism evidence="1">
    <name type="scientific">Amphimedon queenslandica</name>
    <name type="common">Sponge</name>
    <dbReference type="NCBI Taxonomy" id="400682"/>
    <lineage>
        <taxon>Eukaryota</taxon>
        <taxon>Metazoa</taxon>
        <taxon>Porifera</taxon>
        <taxon>Demospongiae</taxon>
        <taxon>Heteroscleromorpha</taxon>
        <taxon>Haplosclerida</taxon>
        <taxon>Niphatidae</taxon>
        <taxon>Amphimedon</taxon>
    </lineage>
</organism>
<dbReference type="PANTHER" id="PTHR21610:SF9">
    <property type="entry name" value="VON WILLEBRAND FACTOR A DOMAIN-CONTAINING PROTEIN 8"/>
    <property type="match status" value="1"/>
</dbReference>
<proteinExistence type="predicted"/>
<accession>A0A1X7VWE4</accession>
<sequence length="114" mass="13284">MFLEDSLGLGEERRMMSLDEWYSMVGNSTDDRQLFISRDSGLGVSLPKHGKCREIKLQEIAMSEYDHNAFTQLRARIHKQVEMLKAILESTQSKSSERQWLRHQTDGVWEVDPL</sequence>
<dbReference type="GO" id="GO:0005737">
    <property type="term" value="C:cytoplasm"/>
    <property type="evidence" value="ECO:0007669"/>
    <property type="project" value="TreeGrafter"/>
</dbReference>
<dbReference type="InterPro" id="IPR039891">
    <property type="entry name" value="VWA8"/>
</dbReference>